<proteinExistence type="predicted"/>
<accession>A0A2P2N495</accession>
<protein>
    <submittedName>
        <fullName evidence="1">Uncharacterized protein</fullName>
    </submittedName>
</protein>
<reference evidence="1" key="1">
    <citation type="submission" date="2018-02" db="EMBL/GenBank/DDBJ databases">
        <title>Rhizophora mucronata_Transcriptome.</title>
        <authorList>
            <person name="Meera S.P."/>
            <person name="Sreeshan A."/>
            <person name="Augustine A."/>
        </authorList>
    </citation>
    <scope>NUCLEOTIDE SEQUENCE</scope>
    <source>
        <tissue evidence="1">Leaf</tissue>
    </source>
</reference>
<organism evidence="1">
    <name type="scientific">Rhizophora mucronata</name>
    <name type="common">Asiatic mangrove</name>
    <dbReference type="NCBI Taxonomy" id="61149"/>
    <lineage>
        <taxon>Eukaryota</taxon>
        <taxon>Viridiplantae</taxon>
        <taxon>Streptophyta</taxon>
        <taxon>Embryophyta</taxon>
        <taxon>Tracheophyta</taxon>
        <taxon>Spermatophyta</taxon>
        <taxon>Magnoliopsida</taxon>
        <taxon>eudicotyledons</taxon>
        <taxon>Gunneridae</taxon>
        <taxon>Pentapetalae</taxon>
        <taxon>rosids</taxon>
        <taxon>fabids</taxon>
        <taxon>Malpighiales</taxon>
        <taxon>Rhizophoraceae</taxon>
        <taxon>Rhizophora</taxon>
    </lineage>
</organism>
<evidence type="ECO:0000313" key="1">
    <source>
        <dbReference type="EMBL" id="MBX37284.1"/>
    </source>
</evidence>
<sequence>MAWDKGELSLGNQVESGRTCEKGLVKVKIIVRWLCYLPVEFQLIVDRNCMES</sequence>
<name>A0A2P2N495_RHIMU</name>
<dbReference type="AlphaFoldDB" id="A0A2P2N495"/>
<dbReference type="EMBL" id="GGEC01056800">
    <property type="protein sequence ID" value="MBX37284.1"/>
    <property type="molecule type" value="Transcribed_RNA"/>
</dbReference>